<dbReference type="PANTHER" id="PTHR47162:SF9">
    <property type="entry name" value="PHD FINGER PROTEIN EHD3-LIKE"/>
    <property type="match status" value="1"/>
</dbReference>
<accession>J3L6H4</accession>
<dbReference type="AlphaFoldDB" id="J3L6H4"/>
<dbReference type="Gene3D" id="3.30.40.10">
    <property type="entry name" value="Zinc/RING finger domain, C3HC4 (zinc finger)"/>
    <property type="match status" value="1"/>
</dbReference>
<reference evidence="6" key="2">
    <citation type="submission" date="2013-04" db="UniProtKB">
        <authorList>
            <consortium name="EnsemblPlants"/>
        </authorList>
    </citation>
    <scope>IDENTIFICATION</scope>
</reference>
<dbReference type="InterPro" id="IPR019786">
    <property type="entry name" value="Zinc_finger_PHD-type_CS"/>
</dbReference>
<organism evidence="6">
    <name type="scientific">Oryza brachyantha</name>
    <name type="common">malo sina</name>
    <dbReference type="NCBI Taxonomy" id="4533"/>
    <lineage>
        <taxon>Eukaryota</taxon>
        <taxon>Viridiplantae</taxon>
        <taxon>Streptophyta</taxon>
        <taxon>Embryophyta</taxon>
        <taxon>Tracheophyta</taxon>
        <taxon>Spermatophyta</taxon>
        <taxon>Magnoliopsida</taxon>
        <taxon>Liliopsida</taxon>
        <taxon>Poales</taxon>
        <taxon>Poaceae</taxon>
        <taxon>BOP clade</taxon>
        <taxon>Oryzoideae</taxon>
        <taxon>Oryzeae</taxon>
        <taxon>Oryzinae</taxon>
        <taxon>Oryza</taxon>
    </lineage>
</organism>
<evidence type="ECO:0000259" key="5">
    <source>
        <dbReference type="PROSITE" id="PS50016"/>
    </source>
</evidence>
<dbReference type="HOGENOM" id="CLU_109138_0_0_1"/>
<keyword evidence="2 4" id="KW-0863">Zinc-finger</keyword>
<dbReference type="Gene3D" id="2.30.30.1150">
    <property type="match status" value="1"/>
</dbReference>
<dbReference type="Proteomes" id="UP000006038">
    <property type="component" value="Chromosome 1"/>
</dbReference>
<proteinExistence type="predicted"/>
<keyword evidence="1" id="KW-0479">Metal-binding</keyword>
<keyword evidence="7" id="KW-1185">Reference proteome</keyword>
<name>J3L6H4_ORYBR</name>
<dbReference type="InterPro" id="IPR001965">
    <property type="entry name" value="Znf_PHD"/>
</dbReference>
<evidence type="ECO:0000313" key="6">
    <source>
        <dbReference type="EnsemblPlants" id="OB01G48300.1"/>
    </source>
</evidence>
<dbReference type="InterPro" id="IPR011011">
    <property type="entry name" value="Znf_FYVE_PHD"/>
</dbReference>
<keyword evidence="3" id="KW-0862">Zinc</keyword>
<evidence type="ECO:0000313" key="7">
    <source>
        <dbReference type="Proteomes" id="UP000006038"/>
    </source>
</evidence>
<dbReference type="Gramene" id="OB01G48300.1">
    <property type="protein sequence ID" value="OB01G48300.1"/>
    <property type="gene ID" value="OB01G48300"/>
</dbReference>
<dbReference type="STRING" id="4533.J3L6H4"/>
<dbReference type="InterPro" id="IPR013083">
    <property type="entry name" value="Znf_RING/FYVE/PHD"/>
</dbReference>
<evidence type="ECO:0000256" key="4">
    <source>
        <dbReference type="PROSITE-ProRule" id="PRU00146"/>
    </source>
</evidence>
<dbReference type="Pfam" id="PF00628">
    <property type="entry name" value="PHD"/>
    <property type="match status" value="1"/>
</dbReference>
<dbReference type="eggNOG" id="ENOG502QQIW">
    <property type="taxonomic scope" value="Eukaryota"/>
</dbReference>
<feature type="domain" description="PHD-type" evidence="5">
    <location>
        <begin position="89"/>
        <end position="144"/>
    </location>
</feature>
<evidence type="ECO:0000256" key="1">
    <source>
        <dbReference type="ARBA" id="ARBA00022723"/>
    </source>
</evidence>
<dbReference type="PROSITE" id="PS01359">
    <property type="entry name" value="ZF_PHD_1"/>
    <property type="match status" value="2"/>
</dbReference>
<dbReference type="SUPFAM" id="SSF57903">
    <property type="entry name" value="FYVE/PHD zinc finger"/>
    <property type="match status" value="2"/>
</dbReference>
<evidence type="ECO:0000256" key="2">
    <source>
        <dbReference type="ARBA" id="ARBA00022771"/>
    </source>
</evidence>
<dbReference type="GO" id="GO:0008270">
    <property type="term" value="F:zinc ion binding"/>
    <property type="evidence" value="ECO:0007669"/>
    <property type="project" value="UniProtKB-KW"/>
</dbReference>
<reference evidence="6" key="1">
    <citation type="journal article" date="2013" name="Nat. Commun.">
        <title>Whole-genome sequencing of Oryza brachyantha reveals mechanisms underlying Oryza genome evolution.</title>
        <authorList>
            <person name="Chen J."/>
            <person name="Huang Q."/>
            <person name="Gao D."/>
            <person name="Wang J."/>
            <person name="Lang Y."/>
            <person name="Liu T."/>
            <person name="Li B."/>
            <person name="Bai Z."/>
            <person name="Luis Goicoechea J."/>
            <person name="Liang C."/>
            <person name="Chen C."/>
            <person name="Zhang W."/>
            <person name="Sun S."/>
            <person name="Liao Y."/>
            <person name="Zhang X."/>
            <person name="Yang L."/>
            <person name="Song C."/>
            <person name="Wang M."/>
            <person name="Shi J."/>
            <person name="Liu G."/>
            <person name="Liu J."/>
            <person name="Zhou H."/>
            <person name="Zhou W."/>
            <person name="Yu Q."/>
            <person name="An N."/>
            <person name="Chen Y."/>
            <person name="Cai Q."/>
            <person name="Wang B."/>
            <person name="Liu B."/>
            <person name="Min J."/>
            <person name="Huang Y."/>
            <person name="Wu H."/>
            <person name="Li Z."/>
            <person name="Zhang Y."/>
            <person name="Yin Y."/>
            <person name="Song W."/>
            <person name="Jiang J."/>
            <person name="Jackson S.A."/>
            <person name="Wing R.A."/>
            <person name="Wang J."/>
            <person name="Chen M."/>
        </authorList>
    </citation>
    <scope>NUCLEOTIDE SEQUENCE [LARGE SCALE GENOMIC DNA]</scope>
    <source>
        <strain evidence="6">cv. IRGC 101232</strain>
    </source>
</reference>
<protein>
    <recommendedName>
        <fullName evidence="5">PHD-type domain-containing protein</fullName>
    </recommendedName>
</protein>
<evidence type="ECO:0000256" key="3">
    <source>
        <dbReference type="ARBA" id="ARBA00022833"/>
    </source>
</evidence>
<sequence length="200" mass="23027">MYQQLVVFDSQRLYKDASVEAEAMYDCTRALIELSKSTPGRFCKVCNEVEMPNKRFLICGHSLCPYKFYHIWCLKPKQIVSDEQLGNENWYCPSCLSRVCKLDRDDEHIILCDGCDEGYHLYCLTPPLTTVPEGQWHCSSCAVQGIEAKMRLYELKILRLHRKDATMFETCGFAEHEAANVLMLMKNSNTDVEMVVSPMS</sequence>
<dbReference type="EnsemblPlants" id="OB01G48300.1">
    <property type="protein sequence ID" value="OB01G48300.1"/>
    <property type="gene ID" value="OB01G48300"/>
</dbReference>
<dbReference type="InterPro" id="IPR019787">
    <property type="entry name" value="Znf_PHD-finger"/>
</dbReference>
<dbReference type="SMART" id="SM00249">
    <property type="entry name" value="PHD"/>
    <property type="match status" value="2"/>
</dbReference>
<dbReference type="PANTHER" id="PTHR47162">
    <property type="entry name" value="OS02G0192300 PROTEIN"/>
    <property type="match status" value="1"/>
</dbReference>
<dbReference type="PROSITE" id="PS50016">
    <property type="entry name" value="ZF_PHD_2"/>
    <property type="match status" value="1"/>
</dbReference>